<feature type="transmembrane region" description="Helical" evidence="4">
    <location>
        <begin position="69"/>
        <end position="91"/>
    </location>
</feature>
<name>A0A6N3AVV7_9ACTN</name>
<dbReference type="PANTHER" id="PTHR43343:SF3">
    <property type="entry name" value="PROTEASE DO-LIKE 8, CHLOROPLASTIC"/>
    <property type="match status" value="1"/>
</dbReference>
<dbReference type="PANTHER" id="PTHR43343">
    <property type="entry name" value="PEPTIDASE S12"/>
    <property type="match status" value="1"/>
</dbReference>
<dbReference type="SUPFAM" id="SSF50156">
    <property type="entry name" value="PDZ domain-like"/>
    <property type="match status" value="1"/>
</dbReference>
<sequence length="489" mass="50482">MSENDSQRPQDAGSAGETQQQPRVQVESTPADSNNIPYVQAYDTQTGKPLDGQQVVNKHTVVKTKTKKLPIFITALAGCACGALLVIALIMSGTLNIGGGKNAVTAGASGSSTQKISIDSEDTTLAEAVSAKALPSVVSITATSSGNQNGSLSQSTDESDSSGSVGSGVVLDTAGHILTNNHVVDGYDQYVVTMDDGTTYEAEFVGNDASSDLAVIKLKDADASKLTPIEIGDSSKLNVGEWVMAIGSPFGNEQSVSTGIVSALYRSTAMSSTSGNTIYANMIQTDAAINPGNSGGALVNDNGELVGINSLIESYSGSSSGVGFAIPVNYAKNIADQIIDGKTPVHPYLGATLSSVNALNARTNKLSTDSGAYVASVVEDGPAAKAGIQEGDVITKLGDDEITSADGLIIALRSHEVGEKVEITLVRGKEEKKVTVELGSDEKLQNQQQDDSATDTGNGGITDEQLRQYLEELLGKQGQGQSQGYGQGY</sequence>
<keyword evidence="4" id="KW-0812">Transmembrane</keyword>
<dbReference type="InterPro" id="IPR051201">
    <property type="entry name" value="Chloro_Bact_Ser_Proteases"/>
</dbReference>
<keyword evidence="4" id="KW-0472">Membrane</keyword>
<dbReference type="Pfam" id="PF13365">
    <property type="entry name" value="Trypsin_2"/>
    <property type="match status" value="1"/>
</dbReference>
<proteinExistence type="predicted"/>
<dbReference type="InterPro" id="IPR001940">
    <property type="entry name" value="Peptidase_S1C"/>
</dbReference>
<dbReference type="Gene3D" id="2.30.42.10">
    <property type="match status" value="1"/>
</dbReference>
<keyword evidence="4" id="KW-1133">Transmembrane helix</keyword>
<dbReference type="GO" id="GO:0006508">
    <property type="term" value="P:proteolysis"/>
    <property type="evidence" value="ECO:0007669"/>
    <property type="project" value="UniProtKB-KW"/>
</dbReference>
<dbReference type="CDD" id="cd06779">
    <property type="entry name" value="cpPDZ_Deg_HtrA-like"/>
    <property type="match status" value="1"/>
</dbReference>
<keyword evidence="1 6" id="KW-0645">Protease</keyword>
<feature type="region of interest" description="Disordered" evidence="3">
    <location>
        <begin position="438"/>
        <end position="464"/>
    </location>
</feature>
<dbReference type="EMBL" id="CACRTW010000016">
    <property type="protein sequence ID" value="VYT94298.1"/>
    <property type="molecule type" value="Genomic_DNA"/>
</dbReference>
<feature type="region of interest" description="Disordered" evidence="3">
    <location>
        <begin position="1"/>
        <end position="36"/>
    </location>
</feature>
<dbReference type="RefSeq" id="WP_156598551.1">
    <property type="nucleotide sequence ID" value="NZ_CACRTW010000016.1"/>
</dbReference>
<evidence type="ECO:0000256" key="1">
    <source>
        <dbReference type="ARBA" id="ARBA00022670"/>
    </source>
</evidence>
<dbReference type="PRINTS" id="PR00834">
    <property type="entry name" value="PROTEASES2C"/>
</dbReference>
<dbReference type="InterPro" id="IPR036034">
    <property type="entry name" value="PDZ_sf"/>
</dbReference>
<feature type="domain" description="PDZ" evidence="5">
    <location>
        <begin position="327"/>
        <end position="429"/>
    </location>
</feature>
<evidence type="ECO:0000313" key="6">
    <source>
        <dbReference type="EMBL" id="VYT94298.1"/>
    </source>
</evidence>
<accession>A0A6N3AVV7</accession>
<gene>
    <name evidence="6" type="primary">degP</name>
    <name evidence="6" type="ORF">CALFYP39_01006</name>
</gene>
<feature type="region of interest" description="Disordered" evidence="3">
    <location>
        <begin position="144"/>
        <end position="165"/>
    </location>
</feature>
<dbReference type="PROSITE" id="PS50106">
    <property type="entry name" value="PDZ"/>
    <property type="match status" value="1"/>
</dbReference>
<feature type="compositionally biased region" description="Polar residues" evidence="3">
    <location>
        <begin position="16"/>
        <end position="36"/>
    </location>
</feature>
<dbReference type="EC" id="3.4.21.107" evidence="6"/>
<evidence type="ECO:0000256" key="2">
    <source>
        <dbReference type="ARBA" id="ARBA00022801"/>
    </source>
</evidence>
<dbReference type="AlphaFoldDB" id="A0A6N3AVV7"/>
<organism evidence="6">
    <name type="scientific">Collinsella aerofaciens</name>
    <dbReference type="NCBI Taxonomy" id="74426"/>
    <lineage>
        <taxon>Bacteria</taxon>
        <taxon>Bacillati</taxon>
        <taxon>Actinomycetota</taxon>
        <taxon>Coriobacteriia</taxon>
        <taxon>Coriobacteriales</taxon>
        <taxon>Coriobacteriaceae</taxon>
        <taxon>Collinsella</taxon>
    </lineage>
</organism>
<dbReference type="GO" id="GO:0004252">
    <property type="term" value="F:serine-type endopeptidase activity"/>
    <property type="evidence" value="ECO:0007669"/>
    <property type="project" value="InterPro"/>
</dbReference>
<keyword evidence="2 6" id="KW-0378">Hydrolase</keyword>
<feature type="compositionally biased region" description="Polar residues" evidence="3">
    <location>
        <begin position="445"/>
        <end position="456"/>
    </location>
</feature>
<evidence type="ECO:0000256" key="4">
    <source>
        <dbReference type="SAM" id="Phobius"/>
    </source>
</evidence>
<dbReference type="InterPro" id="IPR009003">
    <property type="entry name" value="Peptidase_S1_PA"/>
</dbReference>
<evidence type="ECO:0000259" key="5">
    <source>
        <dbReference type="PROSITE" id="PS50106"/>
    </source>
</evidence>
<dbReference type="Gene3D" id="2.40.10.120">
    <property type="match status" value="1"/>
</dbReference>
<reference evidence="6" key="1">
    <citation type="submission" date="2019-11" db="EMBL/GenBank/DDBJ databases">
        <authorList>
            <person name="Feng L."/>
        </authorList>
    </citation>
    <scope>NUCLEOTIDE SEQUENCE</scope>
    <source>
        <strain evidence="6">CaerofaciensLFYP39</strain>
    </source>
</reference>
<protein>
    <submittedName>
        <fullName evidence="6">Periplasmic serine endoprotease DegP</fullName>
        <ecNumber evidence="6">3.4.21.107</ecNumber>
    </submittedName>
</protein>
<dbReference type="InterPro" id="IPR001478">
    <property type="entry name" value="PDZ"/>
</dbReference>
<dbReference type="SMART" id="SM00228">
    <property type="entry name" value="PDZ"/>
    <property type="match status" value="1"/>
</dbReference>
<evidence type="ECO:0000256" key="3">
    <source>
        <dbReference type="SAM" id="MobiDB-lite"/>
    </source>
</evidence>
<dbReference type="SUPFAM" id="SSF50494">
    <property type="entry name" value="Trypsin-like serine proteases"/>
    <property type="match status" value="1"/>
</dbReference>
<dbReference type="Pfam" id="PF13180">
    <property type="entry name" value="PDZ_2"/>
    <property type="match status" value="1"/>
</dbReference>